<organism evidence="2 3">
    <name type="scientific">Neoroseomonas soli</name>
    <dbReference type="NCBI Taxonomy" id="1081025"/>
    <lineage>
        <taxon>Bacteria</taxon>
        <taxon>Pseudomonadati</taxon>
        <taxon>Pseudomonadota</taxon>
        <taxon>Alphaproteobacteria</taxon>
        <taxon>Acetobacterales</taxon>
        <taxon>Acetobacteraceae</taxon>
        <taxon>Neoroseomonas</taxon>
    </lineage>
</organism>
<keyword evidence="3" id="KW-1185">Reference proteome</keyword>
<evidence type="ECO:0000313" key="3">
    <source>
        <dbReference type="Proteomes" id="UP001138751"/>
    </source>
</evidence>
<dbReference type="EMBL" id="JAAEDM010000015">
    <property type="protein sequence ID" value="MBR0671180.1"/>
    <property type="molecule type" value="Genomic_DNA"/>
</dbReference>
<protein>
    <submittedName>
        <fullName evidence="2">Uncharacterized protein</fullName>
    </submittedName>
</protein>
<feature type="compositionally biased region" description="Low complexity" evidence="1">
    <location>
        <begin position="78"/>
        <end position="91"/>
    </location>
</feature>
<sequence>MKLTDLQRGLLEAAAAHPDGLVLPPADMAPAIRTMTARRLSAAGLAGAAPLHEADPAAWHKDGTGLRITLAGREALKPDAAPEAPAAQEGAKPARRRKAAEAAPPDQEGAPAAPEAPPDAAPAIGRPAGKPIITGKAMMEAAAKGTLPAPPDFSAETHKRFRKRLAELVALVEAGDLEGLRAAVINPISSSPKALDRYRNAAMAALEAQAAAAKA</sequence>
<evidence type="ECO:0000256" key="1">
    <source>
        <dbReference type="SAM" id="MobiDB-lite"/>
    </source>
</evidence>
<feature type="compositionally biased region" description="Low complexity" evidence="1">
    <location>
        <begin position="101"/>
        <end position="113"/>
    </location>
</feature>
<reference evidence="2" key="2">
    <citation type="journal article" date="2021" name="Syst. Appl. Microbiol.">
        <title>Roseomonas hellenica sp. nov., isolated from roots of wild-growing Alkanna tinctoria.</title>
        <authorList>
            <person name="Rat A."/>
            <person name="Naranjo H.D."/>
            <person name="Lebbe L."/>
            <person name="Cnockaert M."/>
            <person name="Krigas N."/>
            <person name="Grigoriadou K."/>
            <person name="Maloupa E."/>
            <person name="Willems A."/>
        </authorList>
    </citation>
    <scope>NUCLEOTIDE SEQUENCE</scope>
    <source>
        <strain evidence="2">LMG 31231</strain>
    </source>
</reference>
<dbReference type="RefSeq" id="WP_211861550.1">
    <property type="nucleotide sequence ID" value="NZ_JAAEDM010000015.1"/>
</dbReference>
<evidence type="ECO:0000313" key="2">
    <source>
        <dbReference type="EMBL" id="MBR0671180.1"/>
    </source>
</evidence>
<proteinExistence type="predicted"/>
<dbReference type="AlphaFoldDB" id="A0A9X9WVK1"/>
<name>A0A9X9WVK1_9PROT</name>
<accession>A0A9X9WVK1</accession>
<dbReference type="Proteomes" id="UP001138751">
    <property type="component" value="Unassembled WGS sequence"/>
</dbReference>
<comment type="caution">
    <text evidence="2">The sequence shown here is derived from an EMBL/GenBank/DDBJ whole genome shotgun (WGS) entry which is preliminary data.</text>
</comment>
<gene>
    <name evidence="2" type="ORF">GXW76_08335</name>
</gene>
<reference evidence="2" key="1">
    <citation type="submission" date="2020-01" db="EMBL/GenBank/DDBJ databases">
        <authorList>
            <person name="Rat A."/>
        </authorList>
    </citation>
    <scope>NUCLEOTIDE SEQUENCE</scope>
    <source>
        <strain evidence="2">LMG 31231</strain>
    </source>
</reference>
<feature type="region of interest" description="Disordered" evidence="1">
    <location>
        <begin position="77"/>
        <end position="130"/>
    </location>
</feature>